<proteinExistence type="predicted"/>
<name>A0A640KUU1_LEITA</name>
<feature type="compositionally biased region" description="Low complexity" evidence="1">
    <location>
        <begin position="482"/>
        <end position="526"/>
    </location>
</feature>
<dbReference type="Proteomes" id="UP000419144">
    <property type="component" value="Unassembled WGS sequence"/>
</dbReference>
<feature type="compositionally biased region" description="Polar residues" evidence="1">
    <location>
        <begin position="460"/>
        <end position="471"/>
    </location>
</feature>
<organism evidence="2 3">
    <name type="scientific">Leishmania tarentolae</name>
    <name type="common">Sauroleishmania tarentolae</name>
    <dbReference type="NCBI Taxonomy" id="5689"/>
    <lineage>
        <taxon>Eukaryota</taxon>
        <taxon>Discoba</taxon>
        <taxon>Euglenozoa</taxon>
        <taxon>Kinetoplastea</taxon>
        <taxon>Metakinetoplastina</taxon>
        <taxon>Trypanosomatida</taxon>
        <taxon>Trypanosomatidae</taxon>
        <taxon>Leishmaniinae</taxon>
        <taxon>Leishmania</taxon>
        <taxon>lizard Leishmania</taxon>
    </lineage>
</organism>
<accession>A0A640KUU1</accession>
<feature type="region of interest" description="Disordered" evidence="1">
    <location>
        <begin position="674"/>
        <end position="749"/>
    </location>
</feature>
<protein>
    <submittedName>
        <fullName evidence="2">Uncharacterized protein</fullName>
    </submittedName>
</protein>
<dbReference type="OrthoDB" id="245890at2759"/>
<sequence length="749" mass="81341">MSYYTEAFRDDERFTARLEEMNKEMDALLLKTSRTRHGLDRTAAEVHIGVPLDFHPQDVSGRAHLAPSVPVGDPPGPQHVRDDLTRSLVLAELSHWSNSHLSDIVVRLVEEQVQKQLLNLRNSVEEVCARQRKVEKAMRDAAEQMLVHRTDMHAALTAAQEDMRRDMEEHGRTVKRQLAAWGEELRRAREDVLALKQHSVSTCDWQEQRVTEALQRQQTYVQEMLETLEHDLQRWRQATSRGLHKESEELRAQHHALEHDVAQVQGMVTSTADMVARCTAEMQRLMEDSVSRSSEVRVCRRDVNRLEMLVECSSIQTALPTDGTGNGVTNDNSTASSTTPIVLNKLPHAMARFSDSLHAILGRIDGLDRHVQQLEMAVARTATVSGGQSPCRGNMRLMDEESPYGRTFASTRHPSDNHLSNAMGVRGHMASGGFARTPSLLSYNDSGNLNPIHSDAAAKSSPTSAPLVTSRKSVDVGGASGRGHSSAAGLGIQPSLTPPMSASPPSATSYLPRSHFGSSSSSVGFHNDAGDSHSMPVVMGEGHTVPDAEGTEVILRSGAAEAGAQRPPEHRPPPRIIPVETVRRRSQPDGVARPTVVKSAVHSTSLSDVSVDASQIVREDALHSLTHQCNVSSCSASSAPSAGNADAAFTCKNRCSSLDNSETVSVAEEGALPKHNSANDEAHPVTAVPHSPVDSYVSDTPAADLDDSKADSGIMSDRDIPEPAQYTPAQGNDSESERDNQVIVRSALD</sequence>
<dbReference type="EMBL" id="BLBS01000056">
    <property type="protein sequence ID" value="GET92875.1"/>
    <property type="molecule type" value="Genomic_DNA"/>
</dbReference>
<feature type="compositionally biased region" description="Basic and acidic residues" evidence="1">
    <location>
        <begin position="706"/>
        <end position="721"/>
    </location>
</feature>
<dbReference type="VEuPathDB" id="TriTrypDB:LtaPh_3536000"/>
<evidence type="ECO:0000313" key="3">
    <source>
        <dbReference type="Proteomes" id="UP000419144"/>
    </source>
</evidence>
<evidence type="ECO:0000256" key="1">
    <source>
        <dbReference type="SAM" id="MobiDB-lite"/>
    </source>
</evidence>
<comment type="caution">
    <text evidence="2">The sequence shown here is derived from an EMBL/GenBank/DDBJ whole genome shotgun (WGS) entry which is preliminary data.</text>
</comment>
<keyword evidence="3" id="KW-1185">Reference proteome</keyword>
<dbReference type="AlphaFoldDB" id="A0A640KUU1"/>
<feature type="region of interest" description="Disordered" evidence="1">
    <location>
        <begin position="453"/>
        <end position="538"/>
    </location>
</feature>
<evidence type="ECO:0000313" key="2">
    <source>
        <dbReference type="EMBL" id="GET92875.1"/>
    </source>
</evidence>
<reference evidence="2" key="1">
    <citation type="submission" date="2019-11" db="EMBL/GenBank/DDBJ databases">
        <title>Leishmania tarentolae CDS.</title>
        <authorList>
            <person name="Goto Y."/>
            <person name="Yamagishi J."/>
        </authorList>
    </citation>
    <scope>NUCLEOTIDE SEQUENCE [LARGE SCALE GENOMIC DNA]</scope>
    <source>
        <strain evidence="2">Parrot Tar II</strain>
    </source>
</reference>
<gene>
    <name evidence="2" type="ORF">LtaPh_3536000</name>
</gene>